<dbReference type="RefSeq" id="WP_041995397.1">
    <property type="nucleotide sequence ID" value="NZ_CDBT01000016.1"/>
</dbReference>
<organism evidence="5 6">
    <name type="scientific">Aeromonas bivalvium</name>
    <dbReference type="NCBI Taxonomy" id="440079"/>
    <lineage>
        <taxon>Bacteria</taxon>
        <taxon>Pseudomonadati</taxon>
        <taxon>Pseudomonadota</taxon>
        <taxon>Gammaproteobacteria</taxon>
        <taxon>Aeromonadales</taxon>
        <taxon>Aeromonadaceae</taxon>
        <taxon>Aeromonas</taxon>
    </lineage>
</organism>
<comment type="similarity">
    <text evidence="3">Belongs to the acetyltransferase family. RimJ subfamily.</text>
</comment>
<dbReference type="GO" id="GO:0016746">
    <property type="term" value="F:acyltransferase activity"/>
    <property type="evidence" value="ECO:0007669"/>
    <property type="project" value="UniProtKB-KW"/>
</dbReference>
<evidence type="ECO:0000259" key="4">
    <source>
        <dbReference type="PROSITE" id="PS51186"/>
    </source>
</evidence>
<dbReference type="InterPro" id="IPR016181">
    <property type="entry name" value="Acyl_CoA_acyltransferase"/>
</dbReference>
<dbReference type="PROSITE" id="PS51186">
    <property type="entry name" value="GNAT"/>
    <property type="match status" value="1"/>
</dbReference>
<gene>
    <name evidence="5" type="ORF">ACEUDJ_18645</name>
</gene>
<evidence type="ECO:0000313" key="5">
    <source>
        <dbReference type="EMBL" id="MFM4894865.1"/>
    </source>
</evidence>
<evidence type="ECO:0000313" key="6">
    <source>
        <dbReference type="Proteomes" id="UP001630969"/>
    </source>
</evidence>
<name>A0ABW9GWR1_9GAMM</name>
<evidence type="ECO:0000256" key="1">
    <source>
        <dbReference type="ARBA" id="ARBA00022679"/>
    </source>
</evidence>
<dbReference type="InterPro" id="IPR051531">
    <property type="entry name" value="N-acetyltransferase"/>
</dbReference>
<protein>
    <submittedName>
        <fullName evidence="5">GNAT family N-acetyltransferase</fullName>
        <ecNumber evidence="5">2.3.1.-</ecNumber>
    </submittedName>
</protein>
<keyword evidence="2 5" id="KW-0012">Acyltransferase</keyword>
<sequence length="186" mass="21236">MALPHLTTARTRLTVLPPERADLMLDYYLRNRQHLAPWEPRRDPEFYTLACWFTRLRESYAQFFAGQAVNLVALDGSGERVIATCNFTNIVHGMFQACHLGYSIDEAHQGQGLMQEVVQGGIGYLFDELGLHRIMASHMPANLRSAALLARLGFEREGYARDYLMINGRWEDHVLTALLNPDWRAS</sequence>
<feature type="domain" description="N-acetyltransferase" evidence="4">
    <location>
        <begin position="11"/>
        <end position="181"/>
    </location>
</feature>
<dbReference type="Proteomes" id="UP001630969">
    <property type="component" value="Unassembled WGS sequence"/>
</dbReference>
<reference evidence="5 6" key="1">
    <citation type="submission" date="2024-09" db="EMBL/GenBank/DDBJ databases">
        <title>Aeromonas strains Genome sequencing and assembly.</title>
        <authorList>
            <person name="Hu X."/>
            <person name="Tang B."/>
        </authorList>
    </citation>
    <scope>NUCLEOTIDE SEQUENCE [LARGE SCALE GENOMIC DNA]</scope>
    <source>
        <strain evidence="5 6">NB23SCDHY001</strain>
    </source>
</reference>
<evidence type="ECO:0000256" key="2">
    <source>
        <dbReference type="ARBA" id="ARBA00023315"/>
    </source>
</evidence>
<comment type="caution">
    <text evidence="5">The sequence shown here is derived from an EMBL/GenBank/DDBJ whole genome shotgun (WGS) entry which is preliminary data.</text>
</comment>
<dbReference type="EMBL" id="JBGXBU010000011">
    <property type="protein sequence ID" value="MFM4894865.1"/>
    <property type="molecule type" value="Genomic_DNA"/>
</dbReference>
<dbReference type="SUPFAM" id="SSF55729">
    <property type="entry name" value="Acyl-CoA N-acyltransferases (Nat)"/>
    <property type="match status" value="1"/>
</dbReference>
<evidence type="ECO:0000256" key="3">
    <source>
        <dbReference type="ARBA" id="ARBA00038502"/>
    </source>
</evidence>
<dbReference type="PANTHER" id="PTHR43792">
    <property type="entry name" value="GNAT FAMILY, PUTATIVE (AFU_ORTHOLOGUE AFUA_3G00765)-RELATED-RELATED"/>
    <property type="match status" value="1"/>
</dbReference>
<accession>A0ABW9GWR1</accession>
<dbReference type="Gene3D" id="3.40.630.30">
    <property type="match status" value="1"/>
</dbReference>
<dbReference type="Pfam" id="PF13302">
    <property type="entry name" value="Acetyltransf_3"/>
    <property type="match status" value="1"/>
</dbReference>
<dbReference type="EC" id="2.3.1.-" evidence="5"/>
<dbReference type="InterPro" id="IPR000182">
    <property type="entry name" value="GNAT_dom"/>
</dbReference>
<proteinExistence type="inferred from homology"/>
<keyword evidence="1 5" id="KW-0808">Transferase</keyword>
<keyword evidence="6" id="KW-1185">Reference proteome</keyword>
<dbReference type="PANTHER" id="PTHR43792:SF8">
    <property type="entry name" value="[RIBOSOMAL PROTEIN US5]-ALANINE N-ACETYLTRANSFERASE"/>
    <property type="match status" value="1"/>
</dbReference>
<dbReference type="GeneID" id="97222161"/>